<proteinExistence type="predicted"/>
<comment type="caution">
    <text evidence="2">The sequence shown here is derived from an EMBL/GenBank/DDBJ whole genome shotgun (WGS) entry which is preliminary data.</text>
</comment>
<evidence type="ECO:0000256" key="1">
    <source>
        <dbReference type="SAM" id="MobiDB-lite"/>
    </source>
</evidence>
<dbReference type="EMBL" id="QXFU01004586">
    <property type="protein sequence ID" value="KAE8968036.1"/>
    <property type="molecule type" value="Genomic_DNA"/>
</dbReference>
<feature type="region of interest" description="Disordered" evidence="1">
    <location>
        <begin position="156"/>
        <end position="311"/>
    </location>
</feature>
<feature type="region of interest" description="Disordered" evidence="1">
    <location>
        <begin position="1"/>
        <end position="133"/>
    </location>
</feature>
<feature type="compositionally biased region" description="Polar residues" evidence="1">
    <location>
        <begin position="231"/>
        <end position="244"/>
    </location>
</feature>
<feature type="compositionally biased region" description="Acidic residues" evidence="1">
    <location>
        <begin position="156"/>
        <end position="169"/>
    </location>
</feature>
<feature type="compositionally biased region" description="Basic and acidic residues" evidence="1">
    <location>
        <begin position="263"/>
        <end position="278"/>
    </location>
</feature>
<reference evidence="2 3" key="1">
    <citation type="submission" date="2018-09" db="EMBL/GenBank/DDBJ databases">
        <title>Genomic investigation of the strawberry pathogen Phytophthora fragariae indicates pathogenicity is determined by transcriptional variation in three key races.</title>
        <authorList>
            <person name="Adams T.M."/>
            <person name="Armitage A.D."/>
            <person name="Sobczyk M.K."/>
            <person name="Bates H.J."/>
            <person name="Dunwell J.M."/>
            <person name="Nellist C.F."/>
            <person name="Harrison R.J."/>
        </authorList>
    </citation>
    <scope>NUCLEOTIDE SEQUENCE [LARGE SCALE GENOMIC DNA]</scope>
    <source>
        <strain evidence="2 3">SCRP324</strain>
    </source>
</reference>
<dbReference type="OrthoDB" id="127577at2759"/>
<evidence type="ECO:0000313" key="2">
    <source>
        <dbReference type="EMBL" id="KAE8968036.1"/>
    </source>
</evidence>
<organism evidence="2 3">
    <name type="scientific">Phytophthora rubi</name>
    <dbReference type="NCBI Taxonomy" id="129364"/>
    <lineage>
        <taxon>Eukaryota</taxon>
        <taxon>Sar</taxon>
        <taxon>Stramenopiles</taxon>
        <taxon>Oomycota</taxon>
        <taxon>Peronosporomycetes</taxon>
        <taxon>Peronosporales</taxon>
        <taxon>Peronosporaceae</taxon>
        <taxon>Phytophthora</taxon>
    </lineage>
</organism>
<feature type="compositionally biased region" description="Polar residues" evidence="1">
    <location>
        <begin position="119"/>
        <end position="131"/>
    </location>
</feature>
<evidence type="ECO:0000313" key="3">
    <source>
        <dbReference type="Proteomes" id="UP000435112"/>
    </source>
</evidence>
<evidence type="ECO:0008006" key="4">
    <source>
        <dbReference type="Google" id="ProtNLM"/>
    </source>
</evidence>
<sequence length="498" mass="53277">MAELVTESRLLERPQSGSPEVKDMVSEKVVTGGTEAVTANPPGDDTTAAACTSRELHPNLNAPSLAHGKTSSDTTKAMAGTISRHTAELDSNSVKKARPSGGGGKSKLKTGKPKEGRTKGTTYLTPSSAKGKTSAYAKFRQSHALGRFAVLAETEEEDAVSLEDDDTDDAPYAYPPHMEAILSPEPEPATATVDGDESGYQSTEAPAAGLQQGADVDEEMLSAEEAMLSSYVGSSAPSRTQSPASIPGSEFPYSLQSDGDVDSTPREGDNTQTSRDDEATMNLGGVDPEAAQAGDPSFSQDGFSLGPTRAAPGMPQQLPTFLIPFHGSVTKVPSNGQCAYAALYATMTSTTETELTFTAEVVKSANIMKRSVYTLMMANLANDVECKIVDPCRELRRLYPTQPAPTDPAVATAALYTHYTQERTRTVNSPIPASFWAGPEVLRAMAQYLREPLFVLDVDQHNDTHVQRYYYRDYTLPNGDIHETGCGGLWTALRLRLC</sequence>
<dbReference type="Proteomes" id="UP000435112">
    <property type="component" value="Unassembled WGS sequence"/>
</dbReference>
<dbReference type="AlphaFoldDB" id="A0A6A3HDJ7"/>
<name>A0A6A3HDJ7_9STRA</name>
<gene>
    <name evidence="2" type="ORF">PR002_g27880</name>
</gene>
<protein>
    <recommendedName>
        <fullName evidence="4">OTU domain-containing protein</fullName>
    </recommendedName>
</protein>
<accession>A0A6A3HDJ7</accession>